<protein>
    <recommendedName>
        <fullName evidence="1">Asl1-like glycosyl hydrolase catalytic domain-containing protein</fullName>
    </recommendedName>
</protein>
<comment type="caution">
    <text evidence="2">The sequence shown here is derived from an EMBL/GenBank/DDBJ whole genome shotgun (WGS) entry which is preliminary data.</text>
</comment>
<dbReference type="InterPro" id="IPR024655">
    <property type="entry name" value="Asl1_glyco_hydro_catalytic"/>
</dbReference>
<accession>A0A965ZMG4</accession>
<feature type="domain" description="Asl1-like glycosyl hydrolase catalytic" evidence="1">
    <location>
        <begin position="175"/>
        <end position="283"/>
    </location>
</feature>
<name>A0A965ZMG4_9SPHI</name>
<dbReference type="RefSeq" id="WP_166588352.1">
    <property type="nucleotide sequence ID" value="NZ_WWEO01000045.1"/>
</dbReference>
<evidence type="ECO:0000313" key="3">
    <source>
        <dbReference type="Proteomes" id="UP000638732"/>
    </source>
</evidence>
<dbReference type="SUPFAM" id="SSF51445">
    <property type="entry name" value="(Trans)glycosidases"/>
    <property type="match status" value="1"/>
</dbReference>
<evidence type="ECO:0000259" key="1">
    <source>
        <dbReference type="Pfam" id="PF11790"/>
    </source>
</evidence>
<dbReference type="AlphaFoldDB" id="A0A965ZMG4"/>
<dbReference type="InterPro" id="IPR017853">
    <property type="entry name" value="GH"/>
</dbReference>
<reference evidence="2" key="2">
    <citation type="submission" date="2020-10" db="EMBL/GenBank/DDBJ databases">
        <title>Mucilaginibacter sp. nov., isolated from soil.</title>
        <authorList>
            <person name="Jeon C.O."/>
        </authorList>
    </citation>
    <scope>NUCLEOTIDE SEQUENCE</scope>
    <source>
        <strain evidence="2">R11</strain>
    </source>
</reference>
<dbReference type="Proteomes" id="UP000638732">
    <property type="component" value="Unassembled WGS sequence"/>
</dbReference>
<gene>
    <name evidence="2" type="ORF">GSY63_23780</name>
</gene>
<proteinExistence type="predicted"/>
<sequence length="334" mass="37840">MLVNKIRPGALFFLLLIASNFLFAQTGKIIWGANGHPLTQADFNRSTWKTQISYLKELNVDTYRIDVMLDSTGLAKKDDNFVEFLQLLKANGIASQVTAFPAKIHSSAPANYQDSFNQGVNFVKKYGEYLNVIEVGNEEDNASIQHAGVDGSKRSHYNTTKLENTITKIGAFIDGAKSVKPDLKVSLSFSWLHYGFLDVLEDHKVKYDIIGLHWYSNMGDPTNVKPPYGNYFNWISAKYHKPIWITEFNYFQGTTKADFQKQNQYVTQTLNNILQKGGVGAVFIYELFDQPALRLGNPTESNYGILYKDNNGEYAKKDVFDSYKQIISGSKENR</sequence>
<dbReference type="EMBL" id="WWEO01000045">
    <property type="protein sequence ID" value="NCD72406.1"/>
    <property type="molecule type" value="Genomic_DNA"/>
</dbReference>
<dbReference type="Gene3D" id="3.20.20.80">
    <property type="entry name" value="Glycosidases"/>
    <property type="match status" value="1"/>
</dbReference>
<organism evidence="2 3">
    <name type="scientific">Mucilaginibacter agri</name>
    <dbReference type="NCBI Taxonomy" id="2695265"/>
    <lineage>
        <taxon>Bacteria</taxon>
        <taxon>Pseudomonadati</taxon>
        <taxon>Bacteroidota</taxon>
        <taxon>Sphingobacteriia</taxon>
        <taxon>Sphingobacteriales</taxon>
        <taxon>Sphingobacteriaceae</taxon>
        <taxon>Mucilaginibacter</taxon>
    </lineage>
</organism>
<dbReference type="Pfam" id="PF11790">
    <property type="entry name" value="Glyco_hydro_cc"/>
    <property type="match status" value="1"/>
</dbReference>
<keyword evidence="3" id="KW-1185">Reference proteome</keyword>
<reference evidence="2" key="1">
    <citation type="submission" date="2020-01" db="EMBL/GenBank/DDBJ databases">
        <authorList>
            <person name="Seo Y.L."/>
        </authorList>
    </citation>
    <scope>NUCLEOTIDE SEQUENCE</scope>
    <source>
        <strain evidence="2">R11</strain>
    </source>
</reference>
<evidence type="ECO:0000313" key="2">
    <source>
        <dbReference type="EMBL" id="NCD72406.1"/>
    </source>
</evidence>